<proteinExistence type="predicted"/>
<dbReference type="Proteomes" id="UP000521943">
    <property type="component" value="Unassembled WGS sequence"/>
</dbReference>
<evidence type="ECO:0000313" key="1">
    <source>
        <dbReference type="EMBL" id="KAF6763425.1"/>
    </source>
</evidence>
<reference evidence="1 2" key="1">
    <citation type="submission" date="2020-07" db="EMBL/GenBank/DDBJ databases">
        <title>Comparative genomics of pyrophilous fungi reveals a link between fire events and developmental genes.</title>
        <authorList>
            <consortium name="DOE Joint Genome Institute"/>
            <person name="Steindorff A.S."/>
            <person name="Carver A."/>
            <person name="Calhoun S."/>
            <person name="Stillman K."/>
            <person name="Liu H."/>
            <person name="Lipzen A."/>
            <person name="Pangilinan J."/>
            <person name="Labutti K."/>
            <person name="Bruns T.D."/>
            <person name="Grigoriev I.V."/>
        </authorList>
    </citation>
    <scope>NUCLEOTIDE SEQUENCE [LARGE SCALE GENOMIC DNA]</scope>
    <source>
        <strain evidence="1 2">CBS 144469</strain>
    </source>
</reference>
<keyword evidence="2" id="KW-1185">Reference proteome</keyword>
<evidence type="ECO:0000313" key="2">
    <source>
        <dbReference type="Proteomes" id="UP000521943"/>
    </source>
</evidence>
<name>A0A8H6ID80_9AGAR</name>
<dbReference type="EMBL" id="JACGCI010000006">
    <property type="protein sequence ID" value="KAF6763425.1"/>
    <property type="molecule type" value="Genomic_DNA"/>
</dbReference>
<sequence>HPRLTKAHTGEYLASKVADLLRHWGIDNKLLGFTSDNASNNDTLVAELATLIPTFRGSVHHVRCF</sequence>
<accession>A0A8H6ID80</accession>
<protein>
    <submittedName>
        <fullName evidence="1">Uncharacterized protein</fullName>
    </submittedName>
</protein>
<dbReference type="AlphaFoldDB" id="A0A8H6ID80"/>
<gene>
    <name evidence="1" type="ORF">DFP72DRAFT_781155</name>
</gene>
<organism evidence="1 2">
    <name type="scientific">Ephemerocybe angulata</name>
    <dbReference type="NCBI Taxonomy" id="980116"/>
    <lineage>
        <taxon>Eukaryota</taxon>
        <taxon>Fungi</taxon>
        <taxon>Dikarya</taxon>
        <taxon>Basidiomycota</taxon>
        <taxon>Agaricomycotina</taxon>
        <taxon>Agaricomycetes</taxon>
        <taxon>Agaricomycetidae</taxon>
        <taxon>Agaricales</taxon>
        <taxon>Agaricineae</taxon>
        <taxon>Psathyrellaceae</taxon>
        <taxon>Ephemerocybe</taxon>
    </lineage>
</organism>
<feature type="non-terminal residue" evidence="1">
    <location>
        <position position="1"/>
    </location>
</feature>
<comment type="caution">
    <text evidence="1">The sequence shown here is derived from an EMBL/GenBank/DDBJ whole genome shotgun (WGS) entry which is preliminary data.</text>
</comment>
<feature type="non-terminal residue" evidence="1">
    <location>
        <position position="65"/>
    </location>
</feature>
<dbReference type="OrthoDB" id="3228311at2759"/>